<keyword evidence="1" id="KW-0812">Transmembrane</keyword>
<feature type="transmembrane region" description="Helical" evidence="1">
    <location>
        <begin position="245"/>
        <end position="269"/>
    </location>
</feature>
<sequence length="281" mass="32877">MVNIKKLDYKLVISLIFLLVCTYITKKTMFIQGDGFNSQVLSVAKGTIGPLSKIHQIRFLVVAPFYILGKNNTIVQAILIYIYVRPILKVQSFKICIMITIIIILFSYRTSIVAMSLPYFHMYQENNKKRYLIISFLFSILSSGTVLNFIAIYFLYNYKKLYKKLIYLVILIIVFLPSLKHKISFFTEGGSGYFETMMYRSFLAEALRIGNYTRIGISIFVVFIFLLQFFMWLKNGKIKLKEVEVIFPIIFLFMEGLGVYSYLIEYVIILGSRIKFKKYLK</sequence>
<dbReference type="AlphaFoldDB" id="A0A2C6BTC6"/>
<dbReference type="Proteomes" id="UP000224182">
    <property type="component" value="Unassembled WGS sequence"/>
</dbReference>
<dbReference type="RefSeq" id="WP_098974760.1">
    <property type="nucleotide sequence ID" value="NZ_CP077115.1"/>
</dbReference>
<feature type="transmembrane region" description="Helical" evidence="1">
    <location>
        <begin position="132"/>
        <end position="156"/>
    </location>
</feature>
<accession>A0A2C6BTC6</accession>
<dbReference type="EMBL" id="NIRN01000001">
    <property type="protein sequence ID" value="PHI07092.1"/>
    <property type="molecule type" value="Genomic_DNA"/>
</dbReference>
<organism evidence="2 3">
    <name type="scientific">Fusobacterium nucleatum subsp. polymorphum</name>
    <name type="common">Fusobacterium polymorphum</name>
    <dbReference type="NCBI Taxonomy" id="76857"/>
    <lineage>
        <taxon>Bacteria</taxon>
        <taxon>Fusobacteriati</taxon>
        <taxon>Fusobacteriota</taxon>
        <taxon>Fusobacteriia</taxon>
        <taxon>Fusobacteriales</taxon>
        <taxon>Fusobacteriaceae</taxon>
        <taxon>Fusobacterium</taxon>
    </lineage>
</organism>
<proteinExistence type="predicted"/>
<evidence type="ECO:0000256" key="1">
    <source>
        <dbReference type="SAM" id="Phobius"/>
    </source>
</evidence>
<feature type="transmembrane region" description="Helical" evidence="1">
    <location>
        <begin position="95"/>
        <end position="120"/>
    </location>
</feature>
<gene>
    <name evidence="2" type="ORF">CBG54_08675</name>
</gene>
<evidence type="ECO:0000313" key="3">
    <source>
        <dbReference type="Proteomes" id="UP000224182"/>
    </source>
</evidence>
<keyword evidence="1" id="KW-1133">Transmembrane helix</keyword>
<feature type="transmembrane region" description="Helical" evidence="1">
    <location>
        <begin position="7"/>
        <end position="25"/>
    </location>
</feature>
<evidence type="ECO:0000313" key="2">
    <source>
        <dbReference type="EMBL" id="PHI07092.1"/>
    </source>
</evidence>
<feature type="transmembrane region" description="Helical" evidence="1">
    <location>
        <begin position="59"/>
        <end position="83"/>
    </location>
</feature>
<name>A0A2C6BTC6_FUSNP</name>
<feature type="transmembrane region" description="Helical" evidence="1">
    <location>
        <begin position="215"/>
        <end position="233"/>
    </location>
</feature>
<protein>
    <submittedName>
        <fullName evidence="2">Uncharacterized protein</fullName>
    </submittedName>
</protein>
<reference evidence="2 3" key="1">
    <citation type="submission" date="2017-06" db="EMBL/GenBank/DDBJ databases">
        <title>Draft genome sequence of Fusobacterium nucleatum subsp. polymorphum KCOM 1271 (=ChDC F305).</title>
        <authorList>
            <person name="Kook J.-K."/>
            <person name="Park S.-N."/>
            <person name="Lim Y.K."/>
            <person name="Roh H."/>
        </authorList>
    </citation>
    <scope>NUCLEOTIDE SEQUENCE [LARGE SCALE GENOMIC DNA]</scope>
    <source>
        <strain evidence="3">KCOM 1271 (ChDC F305)</strain>
    </source>
</reference>
<comment type="caution">
    <text evidence="2">The sequence shown here is derived from an EMBL/GenBank/DDBJ whole genome shotgun (WGS) entry which is preliminary data.</text>
</comment>
<keyword evidence="1" id="KW-0472">Membrane</keyword>